<dbReference type="AlphaFoldDB" id="A0AA95NGX2"/>
<dbReference type="PANTHER" id="PTHR33990:SF1">
    <property type="entry name" value="PROTEIN YJDN"/>
    <property type="match status" value="1"/>
</dbReference>
<keyword evidence="2" id="KW-1185">Reference proteome</keyword>
<evidence type="ECO:0000313" key="2">
    <source>
        <dbReference type="Proteomes" id="UP001177769"/>
    </source>
</evidence>
<dbReference type="Proteomes" id="UP001177769">
    <property type="component" value="Chromosome"/>
</dbReference>
<dbReference type="InterPro" id="IPR028973">
    <property type="entry name" value="PhnB-like"/>
</dbReference>
<dbReference type="Gene3D" id="3.10.180.10">
    <property type="entry name" value="2,3-Dihydroxybiphenyl 1,2-Dioxygenase, domain 1"/>
    <property type="match status" value="1"/>
</dbReference>
<dbReference type="PANTHER" id="PTHR33990">
    <property type="entry name" value="PROTEIN YJDN-RELATED"/>
    <property type="match status" value="1"/>
</dbReference>
<accession>A0AA95NGX2</accession>
<name>A0AA95NGX2_9BURK</name>
<dbReference type="RefSeq" id="WP_285234445.1">
    <property type="nucleotide sequence ID" value="NZ_CP116346.1"/>
</dbReference>
<dbReference type="SUPFAM" id="SSF54593">
    <property type="entry name" value="Glyoxalase/Bleomycin resistance protein/Dihydroxybiphenyl dioxygenase"/>
    <property type="match status" value="1"/>
</dbReference>
<sequence length="140" mass="15022">MTQAIAYLAFNGNCADAMRYYERALGGKLEVLMSGAESPMAAQIPPEFAQRILHARLVLPGGGMLYAGDAPAHLPYEGIKGVSITLDYASAAEAERVFATLAEGGQVTMPMQGAFWAKRWGMLIDKFGTPWIVNGELIAV</sequence>
<dbReference type="CDD" id="cd06588">
    <property type="entry name" value="PhnB_like"/>
    <property type="match status" value="1"/>
</dbReference>
<reference evidence="1" key="1">
    <citation type="submission" date="2023-01" db="EMBL/GenBank/DDBJ databases">
        <title>Whole genome sequence of Paucibacter sp. S2-9 isolated from pond sediment.</title>
        <authorList>
            <person name="Jung J.Y."/>
        </authorList>
    </citation>
    <scope>NUCLEOTIDE SEQUENCE</scope>
    <source>
        <strain evidence="1">S2-9</strain>
    </source>
</reference>
<proteinExistence type="predicted"/>
<dbReference type="EMBL" id="CP116346">
    <property type="protein sequence ID" value="WIT13333.1"/>
    <property type="molecule type" value="Genomic_DNA"/>
</dbReference>
<organism evidence="1 2">
    <name type="scientific">Paucibacter sediminis</name>
    <dbReference type="NCBI Taxonomy" id="3019553"/>
    <lineage>
        <taxon>Bacteria</taxon>
        <taxon>Pseudomonadati</taxon>
        <taxon>Pseudomonadota</taxon>
        <taxon>Betaproteobacteria</taxon>
        <taxon>Burkholderiales</taxon>
        <taxon>Sphaerotilaceae</taxon>
        <taxon>Roseateles</taxon>
    </lineage>
</organism>
<gene>
    <name evidence="1" type="ORF">PFX98_06905</name>
</gene>
<evidence type="ECO:0000313" key="1">
    <source>
        <dbReference type="EMBL" id="WIT13333.1"/>
    </source>
</evidence>
<dbReference type="KEGG" id="pais:PFX98_06905"/>
<dbReference type="InterPro" id="IPR029068">
    <property type="entry name" value="Glyas_Bleomycin-R_OHBP_Dase"/>
</dbReference>
<protein>
    <submittedName>
        <fullName evidence="1">VOC family protein</fullName>
    </submittedName>
</protein>